<dbReference type="EC" id="2.3.1.35" evidence="9"/>
<comment type="pathway">
    <text evidence="9">Amino-acid biosynthesis; L-arginine biosynthesis; N(2)-acetyl-L-ornithine from L-glutamate: step 1/4.</text>
</comment>
<keyword evidence="7 9" id="KW-0511">Multifunctional enzyme</keyword>
<dbReference type="GO" id="GO:0004358">
    <property type="term" value="F:L-glutamate N-acetyltransferase activity, acting on acetyl-L-ornithine as donor"/>
    <property type="evidence" value="ECO:0007669"/>
    <property type="project" value="UniProtKB-UniRule"/>
</dbReference>
<feature type="site" description="Involved in the stabilization of negative charge on the oxyanion by the formation of the oxyanion hole" evidence="9">
    <location>
        <position position="117"/>
    </location>
</feature>
<dbReference type="InterPro" id="IPR042195">
    <property type="entry name" value="ArgJ_beta_C"/>
</dbReference>
<comment type="pathway">
    <text evidence="9">Amino-acid biosynthesis; L-arginine biosynthesis; L-ornithine and N-acetyl-L-glutamate from L-glutamate and N(2)-acetyl-L-ornithine (cyclic): step 1/1.</text>
</comment>
<comment type="catalytic activity">
    <reaction evidence="9">
        <text>L-glutamate + acetyl-CoA = N-acetyl-L-glutamate + CoA + H(+)</text>
        <dbReference type="Rhea" id="RHEA:24292"/>
        <dbReference type="ChEBI" id="CHEBI:15378"/>
        <dbReference type="ChEBI" id="CHEBI:29985"/>
        <dbReference type="ChEBI" id="CHEBI:44337"/>
        <dbReference type="ChEBI" id="CHEBI:57287"/>
        <dbReference type="ChEBI" id="CHEBI:57288"/>
        <dbReference type="EC" id="2.3.1.1"/>
    </reaction>
</comment>
<evidence type="ECO:0000256" key="9">
    <source>
        <dbReference type="HAMAP-Rule" id="MF_01106"/>
    </source>
</evidence>
<sequence>MQKIKTFTEQEFSWPHDFYSDGTNCGLRTGRPDLGWIYSKTPAHAAGVYTTNRFCAAPTKLTKQLITQNQLLQCVLMNSVIANSFTGAQGVAAVQAEQQAVATKLGIAPELVGVASTGLIGAYLPLHKITQGITQLELTKKTTVTRAVLTTDTHPKTCCVTIKIAGQPCTITGFAKGSGMIHPKMATMLAFITTDAAIEAATLQSLLSELTTSTFNQITVDGDTSTNDMVVTLANGASKTPLLTPTSPDFANFKAAYHHVLKSLAQQIAADGEGATKLVEANVASAKTAAEAQAVAKAVVGSNLVKAALFGADPNWGRIISTLGATSASFSPDKIDLSLNGHLLIQQSQPLSFDKELVSQSLQKDKVYINLELHAGQASGQAWGCDLTYDYVKINASYSS</sequence>
<evidence type="ECO:0000313" key="11">
    <source>
        <dbReference type="Proteomes" id="UP000051166"/>
    </source>
</evidence>
<proteinExistence type="inferred from homology"/>
<evidence type="ECO:0000256" key="4">
    <source>
        <dbReference type="ARBA" id="ARBA00022605"/>
    </source>
</evidence>
<feature type="site" description="Cleavage; by autolysis" evidence="9">
    <location>
        <begin position="186"/>
        <end position="187"/>
    </location>
</feature>
<feature type="binding site" evidence="9">
    <location>
        <position position="150"/>
    </location>
    <ligand>
        <name>substrate</name>
    </ligand>
</feature>
<keyword evidence="11" id="KW-1185">Reference proteome</keyword>
<reference evidence="10 11" key="1">
    <citation type="journal article" date="2015" name="Genome Announc.">
        <title>Expanding the biotechnology potential of lactobacilli through comparative genomics of 213 strains and associated genera.</title>
        <authorList>
            <person name="Sun Z."/>
            <person name="Harris H.M."/>
            <person name="McCann A."/>
            <person name="Guo C."/>
            <person name="Argimon S."/>
            <person name="Zhang W."/>
            <person name="Yang X."/>
            <person name="Jeffery I.B."/>
            <person name="Cooney J.C."/>
            <person name="Kagawa T.F."/>
            <person name="Liu W."/>
            <person name="Song Y."/>
            <person name="Salvetti E."/>
            <person name="Wrobel A."/>
            <person name="Rasinkangas P."/>
            <person name="Parkhill J."/>
            <person name="Rea M.C."/>
            <person name="O'Sullivan O."/>
            <person name="Ritari J."/>
            <person name="Douillard F.P."/>
            <person name="Paul Ross R."/>
            <person name="Yang R."/>
            <person name="Briner A.E."/>
            <person name="Felis G.E."/>
            <person name="de Vos W.M."/>
            <person name="Barrangou R."/>
            <person name="Klaenhammer T.R."/>
            <person name="Caufield P.W."/>
            <person name="Cui Y."/>
            <person name="Zhang H."/>
            <person name="O'Toole P.W."/>
        </authorList>
    </citation>
    <scope>NUCLEOTIDE SEQUENCE [LARGE SCALE GENOMIC DNA]</scope>
    <source>
        <strain evidence="10 11">DSM 16230</strain>
    </source>
</reference>
<keyword evidence="4 9" id="KW-0028">Amino-acid biosynthesis</keyword>
<dbReference type="PATRIC" id="fig|1423801.4.peg.270"/>
<comment type="subcellular location">
    <subcellularLocation>
        <location evidence="9">Cytoplasm</location>
    </subcellularLocation>
</comment>
<feature type="binding site" evidence="9">
    <location>
        <position position="395"/>
    </location>
    <ligand>
        <name>substrate</name>
    </ligand>
</feature>
<dbReference type="FunFam" id="3.10.20.340:FF:000001">
    <property type="entry name" value="Arginine biosynthesis bifunctional protein ArgJ, chloroplastic"/>
    <property type="match status" value="1"/>
</dbReference>
<dbReference type="RefSeq" id="WP_056960432.1">
    <property type="nucleotide sequence ID" value="NZ_AZFQ01000034.1"/>
</dbReference>
<evidence type="ECO:0000256" key="8">
    <source>
        <dbReference type="ARBA" id="ARBA00023315"/>
    </source>
</evidence>
<dbReference type="PANTHER" id="PTHR23100">
    <property type="entry name" value="ARGININE BIOSYNTHESIS BIFUNCTIONAL PROTEIN ARGJ"/>
    <property type="match status" value="1"/>
</dbReference>
<feature type="binding site" evidence="9">
    <location>
        <position position="176"/>
    </location>
    <ligand>
        <name>substrate</name>
    </ligand>
</feature>
<dbReference type="Gene3D" id="3.30.2330.10">
    <property type="entry name" value="arginine biosynthesis bifunctional protein suprefamily"/>
    <property type="match status" value="1"/>
</dbReference>
<comment type="catalytic activity">
    <reaction evidence="9">
        <text>N(2)-acetyl-L-ornithine + L-glutamate = N-acetyl-L-glutamate + L-ornithine</text>
        <dbReference type="Rhea" id="RHEA:15349"/>
        <dbReference type="ChEBI" id="CHEBI:29985"/>
        <dbReference type="ChEBI" id="CHEBI:44337"/>
        <dbReference type="ChEBI" id="CHEBI:46911"/>
        <dbReference type="ChEBI" id="CHEBI:57805"/>
        <dbReference type="EC" id="2.3.1.35"/>
    </reaction>
</comment>
<dbReference type="NCBIfam" id="TIGR00120">
    <property type="entry name" value="ArgJ"/>
    <property type="match status" value="1"/>
</dbReference>
<evidence type="ECO:0000256" key="6">
    <source>
        <dbReference type="ARBA" id="ARBA00022813"/>
    </source>
</evidence>
<dbReference type="PANTHER" id="PTHR23100:SF0">
    <property type="entry name" value="ARGININE BIOSYNTHESIS BIFUNCTIONAL PROTEIN ARGJ, MITOCHONDRIAL"/>
    <property type="match status" value="1"/>
</dbReference>
<accession>A0A0R1V1K4</accession>
<feature type="chain" id="PRO_5023347823" description="Arginine biosynthesis bifunctional protein ArgJ beta chain" evidence="9">
    <location>
        <begin position="187"/>
        <end position="400"/>
    </location>
</feature>
<comment type="caution">
    <text evidence="10">The sequence shown here is derived from an EMBL/GenBank/DDBJ whole genome shotgun (WGS) entry which is preliminary data.</text>
</comment>
<feature type="binding site" evidence="9">
    <location>
        <position position="187"/>
    </location>
    <ligand>
        <name>substrate</name>
    </ligand>
</feature>
<dbReference type="Proteomes" id="UP000051166">
    <property type="component" value="Unassembled WGS sequence"/>
</dbReference>
<dbReference type="EC" id="2.3.1.1" evidence="9"/>
<keyword evidence="5 9" id="KW-0808">Transferase</keyword>
<dbReference type="NCBIfam" id="NF003802">
    <property type="entry name" value="PRK05388.1"/>
    <property type="match status" value="1"/>
</dbReference>
<dbReference type="CDD" id="cd02152">
    <property type="entry name" value="OAT"/>
    <property type="match status" value="1"/>
</dbReference>
<dbReference type="AlphaFoldDB" id="A0A0R1V1K4"/>
<evidence type="ECO:0000256" key="2">
    <source>
        <dbReference type="ARBA" id="ARBA00011475"/>
    </source>
</evidence>
<evidence type="ECO:0000256" key="7">
    <source>
        <dbReference type="ARBA" id="ARBA00023268"/>
    </source>
</evidence>
<dbReference type="InterPro" id="IPR002813">
    <property type="entry name" value="Arg_biosynth_ArgJ"/>
</dbReference>
<gene>
    <name evidence="9" type="primary">argJ</name>
    <name evidence="10" type="ORF">FD50_GL000264</name>
</gene>
<dbReference type="GeneID" id="98307719"/>
<dbReference type="GO" id="GO:0004042">
    <property type="term" value="F:L-glutamate N-acetyltransferase activity"/>
    <property type="evidence" value="ECO:0007669"/>
    <property type="project" value="UniProtKB-UniRule"/>
</dbReference>
<name>A0A0R1V1K4_9LACO</name>
<dbReference type="EMBL" id="AZFQ01000034">
    <property type="protein sequence ID" value="KRL98996.1"/>
    <property type="molecule type" value="Genomic_DNA"/>
</dbReference>
<dbReference type="HAMAP" id="MF_01106">
    <property type="entry name" value="ArgJ"/>
    <property type="match status" value="1"/>
</dbReference>
<comment type="function">
    <text evidence="9">Catalyzes two activities which are involved in the cyclic version of arginine biosynthesis: the synthesis of N-acetylglutamate from glutamate and acetyl-CoA as the acetyl donor, and of ornithine by transacetylation between N(2)-acetylornithine and glutamate.</text>
</comment>
<evidence type="ECO:0000313" key="10">
    <source>
        <dbReference type="EMBL" id="KRL98996.1"/>
    </source>
</evidence>
<keyword evidence="9" id="KW-0963">Cytoplasm</keyword>
<feature type="active site" description="Nucleophile" evidence="9">
    <location>
        <position position="187"/>
    </location>
</feature>
<dbReference type="GO" id="GO:0006526">
    <property type="term" value="P:L-arginine biosynthetic process"/>
    <property type="evidence" value="ECO:0007669"/>
    <property type="project" value="UniProtKB-UniRule"/>
</dbReference>
<comment type="similarity">
    <text evidence="1 9">Belongs to the ArgJ family.</text>
</comment>
<evidence type="ECO:0000256" key="3">
    <source>
        <dbReference type="ARBA" id="ARBA00022571"/>
    </source>
</evidence>
<keyword evidence="3 9" id="KW-0055">Arginine biosynthesis</keyword>
<dbReference type="OrthoDB" id="9804242at2"/>
<comment type="subunit">
    <text evidence="2 9">Heterotetramer of two alpha and two beta chains.</text>
</comment>
<dbReference type="UniPathway" id="UPA00068">
    <property type="reaction ID" value="UER00106"/>
</dbReference>
<evidence type="ECO:0000256" key="5">
    <source>
        <dbReference type="ARBA" id="ARBA00022679"/>
    </source>
</evidence>
<dbReference type="Pfam" id="PF01960">
    <property type="entry name" value="ArgJ"/>
    <property type="match status" value="1"/>
</dbReference>
<feature type="binding site" evidence="9">
    <location>
        <position position="273"/>
    </location>
    <ligand>
        <name>substrate</name>
    </ligand>
</feature>
<feature type="chain" id="PRO_5023347824" description="Arginine biosynthesis bifunctional protein ArgJ alpha chain" evidence="9">
    <location>
        <begin position="1"/>
        <end position="186"/>
    </location>
</feature>
<keyword evidence="6 9" id="KW-0068">Autocatalytic cleavage</keyword>
<organism evidence="10 11">
    <name type="scientific">Liquorilactobacillus satsumensis DSM 16230 = JCM 12392</name>
    <dbReference type="NCBI Taxonomy" id="1423801"/>
    <lineage>
        <taxon>Bacteria</taxon>
        <taxon>Bacillati</taxon>
        <taxon>Bacillota</taxon>
        <taxon>Bacilli</taxon>
        <taxon>Lactobacillales</taxon>
        <taxon>Lactobacillaceae</taxon>
        <taxon>Liquorilactobacillus</taxon>
    </lineage>
</organism>
<feature type="site" description="Involved in the stabilization of negative charge on the oxyanion by the formation of the oxyanion hole" evidence="9">
    <location>
        <position position="118"/>
    </location>
</feature>
<keyword evidence="8 9" id="KW-0012">Acyltransferase</keyword>
<protein>
    <recommendedName>
        <fullName evidence="9">Arginine biosynthesis bifunctional protein ArgJ</fullName>
    </recommendedName>
    <domain>
        <recommendedName>
            <fullName evidence="9">Glutamate N-acetyltransferase</fullName>
            <ecNumber evidence="9">2.3.1.35</ecNumber>
        </recommendedName>
        <alternativeName>
            <fullName evidence="9">Ornithine acetyltransferase</fullName>
            <shortName evidence="9">OATase</shortName>
        </alternativeName>
        <alternativeName>
            <fullName evidence="9">Ornithine transacetylase</fullName>
        </alternativeName>
    </domain>
    <domain>
        <recommendedName>
            <fullName evidence="9">Amino-acid acetyltransferase</fullName>
            <ecNumber evidence="9">2.3.1.1</ecNumber>
        </recommendedName>
        <alternativeName>
            <fullName evidence="9">N-acetylglutamate synthase</fullName>
            <shortName evidence="9">AGSase</shortName>
        </alternativeName>
    </domain>
    <component>
        <recommendedName>
            <fullName evidence="9">Arginine biosynthesis bifunctional protein ArgJ alpha chain</fullName>
        </recommendedName>
    </component>
    <component>
        <recommendedName>
            <fullName evidence="9">Arginine biosynthesis bifunctional protein ArgJ beta chain</fullName>
        </recommendedName>
    </component>
</protein>
<evidence type="ECO:0000256" key="1">
    <source>
        <dbReference type="ARBA" id="ARBA00006774"/>
    </source>
</evidence>
<dbReference type="Gene3D" id="3.10.20.340">
    <property type="entry name" value="ArgJ beta chain, C-terminal domain"/>
    <property type="match status" value="1"/>
</dbReference>
<dbReference type="SUPFAM" id="SSF56266">
    <property type="entry name" value="DmpA/ArgJ-like"/>
    <property type="match status" value="1"/>
</dbReference>
<dbReference type="Gene3D" id="3.60.70.12">
    <property type="entry name" value="L-amino peptidase D-ALA esterase/amidase"/>
    <property type="match status" value="1"/>
</dbReference>
<dbReference type="GO" id="GO:0005737">
    <property type="term" value="C:cytoplasm"/>
    <property type="evidence" value="ECO:0007669"/>
    <property type="project" value="UniProtKB-SubCell"/>
</dbReference>
<dbReference type="GO" id="GO:0006592">
    <property type="term" value="P:ornithine biosynthetic process"/>
    <property type="evidence" value="ECO:0007669"/>
    <property type="project" value="TreeGrafter"/>
</dbReference>
<feature type="binding site" evidence="9">
    <location>
        <position position="400"/>
    </location>
    <ligand>
        <name>substrate</name>
    </ligand>
</feature>
<dbReference type="STRING" id="1423801.FD50_GL000264"/>
<dbReference type="InterPro" id="IPR016117">
    <property type="entry name" value="ArgJ-like_dom_sf"/>
</dbReference>
<dbReference type="FunFam" id="3.30.2330.10:FF:000001">
    <property type="entry name" value="Arginine biosynthesis bifunctional protein ArgJ, mitochondrial"/>
    <property type="match status" value="1"/>
</dbReference>